<dbReference type="EMBL" id="JAPMOS010000064">
    <property type="protein sequence ID" value="KAJ4456651.1"/>
    <property type="molecule type" value="Genomic_DNA"/>
</dbReference>
<feature type="compositionally biased region" description="Polar residues" evidence="3">
    <location>
        <begin position="275"/>
        <end position="287"/>
    </location>
</feature>
<evidence type="ECO:0000259" key="4">
    <source>
        <dbReference type="PROSITE" id="PS51186"/>
    </source>
</evidence>
<organism evidence="5 6">
    <name type="scientific">Paratrimastix pyriformis</name>
    <dbReference type="NCBI Taxonomy" id="342808"/>
    <lineage>
        <taxon>Eukaryota</taxon>
        <taxon>Metamonada</taxon>
        <taxon>Preaxostyla</taxon>
        <taxon>Paratrimastigidae</taxon>
        <taxon>Paratrimastix</taxon>
    </lineage>
</organism>
<keyword evidence="1" id="KW-0808">Transferase</keyword>
<dbReference type="SUPFAM" id="SSF55729">
    <property type="entry name" value="Acyl-CoA N-acyltransferases (Nat)"/>
    <property type="match status" value="1"/>
</dbReference>
<reference evidence="5" key="1">
    <citation type="journal article" date="2022" name="bioRxiv">
        <title>Genomics of Preaxostyla Flagellates Illuminates Evolutionary Transitions and the Path Towards Mitochondrial Loss.</title>
        <authorList>
            <person name="Novak L.V.F."/>
            <person name="Treitli S.C."/>
            <person name="Pyrih J."/>
            <person name="Halakuc P."/>
            <person name="Pipaliya S.V."/>
            <person name="Vacek V."/>
            <person name="Brzon O."/>
            <person name="Soukal P."/>
            <person name="Eme L."/>
            <person name="Dacks J.B."/>
            <person name="Karnkowska A."/>
            <person name="Elias M."/>
            <person name="Hampl V."/>
        </authorList>
    </citation>
    <scope>NUCLEOTIDE SEQUENCE</scope>
    <source>
        <strain evidence="5">RCP-MX</strain>
    </source>
</reference>
<protein>
    <submittedName>
        <fullName evidence="5">N-terminal acetyltransferase B complex catalytic subunit NAA20</fullName>
    </submittedName>
</protein>
<dbReference type="Proteomes" id="UP001141327">
    <property type="component" value="Unassembled WGS sequence"/>
</dbReference>
<evidence type="ECO:0000256" key="3">
    <source>
        <dbReference type="SAM" id="MobiDB-lite"/>
    </source>
</evidence>
<feature type="domain" description="N-acetyltransferase" evidence="4">
    <location>
        <begin position="374"/>
        <end position="522"/>
    </location>
</feature>
<sequence length="544" mass="60617">MSELLIMSGDKKVASGGTHALSDSLRFCLTQPETAVFVEAEQLTCLDLGFGNVTLMSREMGATCSHDAATTVLSVQVPESSAEECQPAAIDHSDLLARVAQWARCTFPTLTSSTALLTQLEDLCKALRADDDVIIVSFSFLMKYLNVTGLEILQSHTKESEVFYLILLALNLAQKSIYDAPIPNVAICEAFHLKPDRMMENECKIMQVLDWSTSLTAEDVRRLSTTLGYPEKPLFTRLTPYLTSWTSDDLALACFSHSSVCKWVEGWEFGEANSSSVRQGHQSSAQRTPAKDDELCEDDSERAEDARLGDFPQMLPSWTGPIVLALFRGRGEGSGLPSLRETDDNFHHLAEPVLIVPEMSFPPRVTSIQSPKMASIRPFVCTDLFRFNNINMDSYTETYNLTFYLEYLARWPEYCVAVEAPGSVLCSYLLGKSEGQGERWHAHVTAVTVAPDYRRLALGATLMHYIACMGEIQKCFFVDLYVRASNKAGVGMYNSLGYIIYRTVLQYYSGEEDAYDMHIALSRDKARKSMVPFGRPITPQEADP</sequence>
<comment type="caution">
    <text evidence="5">The sequence shown here is derived from an EMBL/GenBank/DDBJ whole genome shotgun (WGS) entry which is preliminary data.</text>
</comment>
<evidence type="ECO:0000313" key="5">
    <source>
        <dbReference type="EMBL" id="KAJ4456651.1"/>
    </source>
</evidence>
<dbReference type="Pfam" id="PF00583">
    <property type="entry name" value="Acetyltransf_1"/>
    <property type="match status" value="1"/>
</dbReference>
<evidence type="ECO:0000313" key="6">
    <source>
        <dbReference type="Proteomes" id="UP001141327"/>
    </source>
</evidence>
<evidence type="ECO:0000256" key="2">
    <source>
        <dbReference type="ARBA" id="ARBA00023315"/>
    </source>
</evidence>
<dbReference type="PANTHER" id="PTHR45910:SF1">
    <property type="entry name" value="N-ALPHA-ACETYLTRANSFERASE 20"/>
    <property type="match status" value="1"/>
</dbReference>
<dbReference type="Gene3D" id="3.40.630.30">
    <property type="match status" value="1"/>
</dbReference>
<proteinExistence type="predicted"/>
<keyword evidence="6" id="KW-1185">Reference proteome</keyword>
<accession>A0ABQ8UDY8</accession>
<dbReference type="InterPro" id="IPR051646">
    <property type="entry name" value="NatB_acetyltransferase_subunit"/>
</dbReference>
<dbReference type="InterPro" id="IPR016181">
    <property type="entry name" value="Acyl_CoA_acyltransferase"/>
</dbReference>
<gene>
    <name evidence="5" type="ORF">PAPYR_8046</name>
</gene>
<evidence type="ECO:0000256" key="1">
    <source>
        <dbReference type="ARBA" id="ARBA00022679"/>
    </source>
</evidence>
<name>A0ABQ8UDY8_9EUKA</name>
<feature type="region of interest" description="Disordered" evidence="3">
    <location>
        <begin position="275"/>
        <end position="302"/>
    </location>
</feature>
<dbReference type="Gene3D" id="1.10.472.10">
    <property type="entry name" value="Cyclin-like"/>
    <property type="match status" value="1"/>
</dbReference>
<dbReference type="PANTHER" id="PTHR45910">
    <property type="entry name" value="N-ALPHA-ACETYLTRANSFERASE 20"/>
    <property type="match status" value="1"/>
</dbReference>
<dbReference type="InterPro" id="IPR000182">
    <property type="entry name" value="GNAT_dom"/>
</dbReference>
<keyword evidence="2" id="KW-0012">Acyltransferase</keyword>
<dbReference type="PROSITE" id="PS51186">
    <property type="entry name" value="GNAT"/>
    <property type="match status" value="1"/>
</dbReference>